<comment type="cofactor">
    <cofactor evidence="1">
        <name>adenosylcob(III)alamin</name>
        <dbReference type="ChEBI" id="CHEBI:18408"/>
    </cofactor>
</comment>
<dbReference type="Pfam" id="PF12637">
    <property type="entry name" value="TSCPD"/>
    <property type="match status" value="1"/>
</dbReference>
<evidence type="ECO:0000313" key="15">
    <source>
        <dbReference type="EMBL" id="SCW31138.1"/>
    </source>
</evidence>
<evidence type="ECO:0000256" key="2">
    <source>
        <dbReference type="ARBA" id="ARBA00007405"/>
    </source>
</evidence>
<keyword evidence="8" id="KW-0560">Oxidoreductase</keyword>
<dbReference type="OrthoDB" id="9762933at2"/>
<evidence type="ECO:0000256" key="6">
    <source>
        <dbReference type="ARBA" id="ARBA00022634"/>
    </source>
</evidence>
<dbReference type="InterPro" id="IPR050862">
    <property type="entry name" value="RdRp_reductase_class-2"/>
</dbReference>
<keyword evidence="5" id="KW-0846">Cobalamin</keyword>
<evidence type="ECO:0000256" key="1">
    <source>
        <dbReference type="ARBA" id="ARBA00001922"/>
    </source>
</evidence>
<feature type="domain" description="Ribonucleotide reductase large subunit C-terminal" evidence="13">
    <location>
        <begin position="299"/>
        <end position="463"/>
    </location>
</feature>
<dbReference type="STRING" id="260084.SAMN02927928_0337"/>
<comment type="similarity">
    <text evidence="2">Belongs to the ribonucleoside diphosphate reductase class-2 family.</text>
</comment>
<feature type="domain" description="TSCPD" evidence="14">
    <location>
        <begin position="737"/>
        <end position="842"/>
    </location>
</feature>
<dbReference type="EC" id="1.17.4.1" evidence="3"/>
<dbReference type="RefSeq" id="WP_090642902.1">
    <property type="nucleotide sequence ID" value="NZ_CBCRYE010000001.1"/>
</dbReference>
<evidence type="ECO:0000256" key="4">
    <source>
        <dbReference type="ARBA" id="ARBA00014409"/>
    </source>
</evidence>
<keyword evidence="16" id="KW-1185">Reference proteome</keyword>
<evidence type="ECO:0000313" key="16">
    <source>
        <dbReference type="Proteomes" id="UP000199150"/>
    </source>
</evidence>
<dbReference type="Gene3D" id="3.20.70.20">
    <property type="match status" value="1"/>
</dbReference>
<dbReference type="PANTHER" id="PTHR43371">
    <property type="entry name" value="VITAMIN B12-DEPENDENT RIBONUCLEOTIDE REDUCTASE"/>
    <property type="match status" value="1"/>
</dbReference>
<keyword evidence="6" id="KW-0237">DNA synthesis</keyword>
<dbReference type="Proteomes" id="UP000199150">
    <property type="component" value="Unassembled WGS sequence"/>
</dbReference>
<evidence type="ECO:0000256" key="7">
    <source>
        <dbReference type="ARBA" id="ARBA00022741"/>
    </source>
</evidence>
<keyword evidence="9" id="KW-0170">Cobalt</keyword>
<name>A0A1G4PG75_9CAUL</name>
<dbReference type="GO" id="GO:0031419">
    <property type="term" value="F:cobalamin binding"/>
    <property type="evidence" value="ECO:0007669"/>
    <property type="project" value="UniProtKB-KW"/>
</dbReference>
<organism evidence="15 16">
    <name type="scientific">Asticcacaulis taihuensis</name>
    <dbReference type="NCBI Taxonomy" id="260084"/>
    <lineage>
        <taxon>Bacteria</taxon>
        <taxon>Pseudomonadati</taxon>
        <taxon>Pseudomonadota</taxon>
        <taxon>Alphaproteobacteria</taxon>
        <taxon>Caulobacterales</taxon>
        <taxon>Caulobacteraceae</taxon>
        <taxon>Asticcacaulis</taxon>
    </lineage>
</organism>
<evidence type="ECO:0000259" key="14">
    <source>
        <dbReference type="Pfam" id="PF12637"/>
    </source>
</evidence>
<dbReference type="GO" id="GO:0000166">
    <property type="term" value="F:nucleotide binding"/>
    <property type="evidence" value="ECO:0007669"/>
    <property type="project" value="UniProtKB-KW"/>
</dbReference>
<comment type="function">
    <text evidence="10">Catalyzes the reduction of ribonucleotides to deoxyribonucleotides. May function to provide a pool of deoxyribonucleotide precursors for DNA repair during oxygen limitation and/or for immediate growth after restoration of oxygen.</text>
</comment>
<evidence type="ECO:0000256" key="12">
    <source>
        <dbReference type="ARBA" id="ARBA00047754"/>
    </source>
</evidence>
<dbReference type="PANTHER" id="PTHR43371:SF1">
    <property type="entry name" value="RIBONUCLEOSIDE-DIPHOSPHATE REDUCTASE"/>
    <property type="match status" value="1"/>
</dbReference>
<dbReference type="EMBL" id="FMTS01000001">
    <property type="protein sequence ID" value="SCW31138.1"/>
    <property type="molecule type" value="Genomic_DNA"/>
</dbReference>
<protein>
    <recommendedName>
        <fullName evidence="4">Vitamin B12-dependent ribonucleotide reductase</fullName>
        <ecNumber evidence="3">1.17.4.1</ecNumber>
    </recommendedName>
    <alternativeName>
        <fullName evidence="11">Ribonucleoside-diphosphate reductase NrdJ</fullName>
    </alternativeName>
</protein>
<accession>A0A1G4PG75</accession>
<evidence type="ECO:0000259" key="13">
    <source>
        <dbReference type="Pfam" id="PF02867"/>
    </source>
</evidence>
<sequence length="929" mass="99889">MSYLSPALSALATLPDLELREIERVNGFAEVLCPRDLTTVQVEAWMDWADSLPQDLPAGAAALSANPENDAFDGAMVGYAHRLSQWGLRLGYFPDAKTAAEFADMLGMTLVAGLAAPAIGLKSGHRVHPTAGDRLPAAAETAPLFLDDHAGRNAINQLLIEARASALAAATQTRLAQALDEITSAIDRSEGEQRASLKHNPALARAAARARRFGASDAVIARQIQLSQGMAPADWSRAAATAQVSSRFRAVIGERDLLAAGDPSAVLAAETALETGALHVVFAPQDAEAVEAQNYAARAAINVERFISDDGIFAVDAFIDAVTLWTQALDIEAAVGFSATLDDSLRRAATRPLALTLAGLGEAIMSRGLSLGEPAGVDLATHIFALFEAAAVHASASLAAHLAPYDNFAVDKAEQTDRLSQRLYRITALKGQAEMKSAALDLTQTALKLTKKTGLRNAQVTALFDDAELALRLGAGLGDKGVSALLTVMETEDGVFVPTIKPYVIMGLSTISHSWGDVRQILLGSRSLIDAPHINVASLKSKGLSEFEITRLETALLTATSLAEVFSVRHIDAAFIQDIWGLSESDLSDPAFNLLAVMGFSKPEIQEADIHIFGHKDPEALRLLSDQVYQLLSPLGRKAQIHLRQSIESLIDAPVTTPFRLTWDQGVVDVMKIYSLAASSGLRAVSVHRADPPPDFKLDIPDIEDAPKRPIPEPVIEKAAPRVIEKIVERERSRTKLPDRRKGYIQKAGVGGHKVYIHTGEYEDGSIGEIFIDMHKEGAAFRSLMNNFAIAISIGLQYGVPLEEFVDAYVFTRFEPAGPVTGNDRVKSATSILDYIFRELAISYLDRDDLSNADPDELNADGLGQGYFHGDALPETDDVPSNAMPASQLISKGFARGTATDNLVVIPFGNRKKQDAVNPAFEKDDVEER</sequence>
<dbReference type="SUPFAM" id="SSF51998">
    <property type="entry name" value="PFL-like glycyl radical enzymes"/>
    <property type="match status" value="1"/>
</dbReference>
<dbReference type="GO" id="GO:0004748">
    <property type="term" value="F:ribonucleoside-diphosphate reductase activity, thioredoxin disulfide as acceptor"/>
    <property type="evidence" value="ECO:0007669"/>
    <property type="project" value="UniProtKB-EC"/>
</dbReference>
<dbReference type="InterPro" id="IPR000788">
    <property type="entry name" value="RNR_lg_C"/>
</dbReference>
<dbReference type="AlphaFoldDB" id="A0A1G4PG75"/>
<reference evidence="16" key="1">
    <citation type="submission" date="2016-10" db="EMBL/GenBank/DDBJ databases">
        <authorList>
            <person name="Varghese N."/>
            <person name="Submissions S."/>
        </authorList>
    </citation>
    <scope>NUCLEOTIDE SEQUENCE [LARGE SCALE GENOMIC DNA]</scope>
    <source>
        <strain evidence="16">CGMCC 1.3431</strain>
    </source>
</reference>
<evidence type="ECO:0000256" key="10">
    <source>
        <dbReference type="ARBA" id="ARBA00025437"/>
    </source>
</evidence>
<dbReference type="Pfam" id="PF02867">
    <property type="entry name" value="Ribonuc_red_lgC"/>
    <property type="match status" value="1"/>
</dbReference>
<evidence type="ECO:0000256" key="11">
    <source>
        <dbReference type="ARBA" id="ARBA00033050"/>
    </source>
</evidence>
<gene>
    <name evidence="15" type="ORF">SAMN02927928_0337</name>
</gene>
<dbReference type="GO" id="GO:0071897">
    <property type="term" value="P:DNA biosynthetic process"/>
    <property type="evidence" value="ECO:0007669"/>
    <property type="project" value="UniProtKB-KW"/>
</dbReference>
<keyword evidence="7" id="KW-0547">Nucleotide-binding</keyword>
<comment type="catalytic activity">
    <reaction evidence="12">
        <text>a 2'-deoxyribonucleoside 5'-diphosphate + [thioredoxin]-disulfide + H2O = a ribonucleoside 5'-diphosphate + [thioredoxin]-dithiol</text>
        <dbReference type="Rhea" id="RHEA:23252"/>
        <dbReference type="Rhea" id="RHEA-COMP:10698"/>
        <dbReference type="Rhea" id="RHEA-COMP:10700"/>
        <dbReference type="ChEBI" id="CHEBI:15377"/>
        <dbReference type="ChEBI" id="CHEBI:29950"/>
        <dbReference type="ChEBI" id="CHEBI:50058"/>
        <dbReference type="ChEBI" id="CHEBI:57930"/>
        <dbReference type="ChEBI" id="CHEBI:73316"/>
        <dbReference type="EC" id="1.17.4.1"/>
    </reaction>
</comment>
<evidence type="ECO:0000256" key="5">
    <source>
        <dbReference type="ARBA" id="ARBA00022628"/>
    </source>
</evidence>
<proteinExistence type="inferred from homology"/>
<evidence type="ECO:0000256" key="8">
    <source>
        <dbReference type="ARBA" id="ARBA00023002"/>
    </source>
</evidence>
<evidence type="ECO:0000256" key="9">
    <source>
        <dbReference type="ARBA" id="ARBA00023285"/>
    </source>
</evidence>
<dbReference type="InterPro" id="IPR024434">
    <property type="entry name" value="TSCPD_dom"/>
</dbReference>
<evidence type="ECO:0000256" key="3">
    <source>
        <dbReference type="ARBA" id="ARBA00012274"/>
    </source>
</evidence>